<sequence length="155" mass="17324">MAHPALRAESMNVVTRHPKVKVTLTLAEPYFIAGPSLSVQPSSTSKVTTYPPPMPSSRTLPSPPQMIHPFDQIAKQPKEDTVRSSSAYPPLRRLRHRSCSTMGWRKSGMKSRERGSIELQVKNRSAKKNTSPLNQTLHLAKLLMMISRRSRLAIG</sequence>
<keyword evidence="3" id="KW-1185">Reference proteome</keyword>
<evidence type="ECO:0000313" key="3">
    <source>
        <dbReference type="Proteomes" id="UP000053593"/>
    </source>
</evidence>
<feature type="compositionally biased region" description="Pro residues" evidence="1">
    <location>
        <begin position="50"/>
        <end position="66"/>
    </location>
</feature>
<organism evidence="2 3">
    <name type="scientific">Collybiopsis luxurians FD-317 M1</name>
    <dbReference type="NCBI Taxonomy" id="944289"/>
    <lineage>
        <taxon>Eukaryota</taxon>
        <taxon>Fungi</taxon>
        <taxon>Dikarya</taxon>
        <taxon>Basidiomycota</taxon>
        <taxon>Agaricomycotina</taxon>
        <taxon>Agaricomycetes</taxon>
        <taxon>Agaricomycetidae</taxon>
        <taxon>Agaricales</taxon>
        <taxon>Marasmiineae</taxon>
        <taxon>Omphalotaceae</taxon>
        <taxon>Collybiopsis</taxon>
        <taxon>Collybiopsis luxurians</taxon>
    </lineage>
</organism>
<evidence type="ECO:0000313" key="2">
    <source>
        <dbReference type="EMBL" id="KIK60255.1"/>
    </source>
</evidence>
<gene>
    <name evidence="2" type="ORF">GYMLUDRAFT_244682</name>
</gene>
<evidence type="ECO:0000256" key="1">
    <source>
        <dbReference type="SAM" id="MobiDB-lite"/>
    </source>
</evidence>
<dbReference type="HOGENOM" id="CLU_1695673_0_0_1"/>
<proteinExistence type="predicted"/>
<accession>A0A0D0B9E7</accession>
<dbReference type="OrthoDB" id="298939at2759"/>
<name>A0A0D0B9E7_9AGAR</name>
<feature type="region of interest" description="Disordered" evidence="1">
    <location>
        <begin position="37"/>
        <end position="66"/>
    </location>
</feature>
<dbReference type="EMBL" id="KN834776">
    <property type="protein sequence ID" value="KIK60255.1"/>
    <property type="molecule type" value="Genomic_DNA"/>
</dbReference>
<protein>
    <submittedName>
        <fullName evidence="2">Uncharacterized protein</fullName>
    </submittedName>
</protein>
<reference evidence="2 3" key="1">
    <citation type="submission" date="2014-04" db="EMBL/GenBank/DDBJ databases">
        <title>Evolutionary Origins and Diversification of the Mycorrhizal Mutualists.</title>
        <authorList>
            <consortium name="DOE Joint Genome Institute"/>
            <consortium name="Mycorrhizal Genomics Consortium"/>
            <person name="Kohler A."/>
            <person name="Kuo A."/>
            <person name="Nagy L.G."/>
            <person name="Floudas D."/>
            <person name="Copeland A."/>
            <person name="Barry K.W."/>
            <person name="Cichocki N."/>
            <person name="Veneault-Fourrey C."/>
            <person name="LaButti K."/>
            <person name="Lindquist E.A."/>
            <person name="Lipzen A."/>
            <person name="Lundell T."/>
            <person name="Morin E."/>
            <person name="Murat C."/>
            <person name="Riley R."/>
            <person name="Ohm R."/>
            <person name="Sun H."/>
            <person name="Tunlid A."/>
            <person name="Henrissat B."/>
            <person name="Grigoriev I.V."/>
            <person name="Hibbett D.S."/>
            <person name="Martin F."/>
        </authorList>
    </citation>
    <scope>NUCLEOTIDE SEQUENCE [LARGE SCALE GENOMIC DNA]</scope>
    <source>
        <strain evidence="2 3">FD-317 M1</strain>
    </source>
</reference>
<feature type="compositionally biased region" description="Polar residues" evidence="1">
    <location>
        <begin position="37"/>
        <end position="48"/>
    </location>
</feature>
<dbReference type="AlphaFoldDB" id="A0A0D0B9E7"/>
<dbReference type="Proteomes" id="UP000053593">
    <property type="component" value="Unassembled WGS sequence"/>
</dbReference>